<dbReference type="AlphaFoldDB" id="A0A017T4P0"/>
<evidence type="ECO:0000313" key="1">
    <source>
        <dbReference type="EMBL" id="EYF03526.1"/>
    </source>
</evidence>
<dbReference type="EMBL" id="ASRX01000045">
    <property type="protein sequence ID" value="EYF03526.1"/>
    <property type="molecule type" value="Genomic_DNA"/>
</dbReference>
<gene>
    <name evidence="1" type="ORF">CAP_5510</name>
</gene>
<dbReference type="Proteomes" id="UP000019678">
    <property type="component" value="Unassembled WGS sequence"/>
</dbReference>
<proteinExistence type="predicted"/>
<organism evidence="1 2">
    <name type="scientific">Chondromyces apiculatus DSM 436</name>
    <dbReference type="NCBI Taxonomy" id="1192034"/>
    <lineage>
        <taxon>Bacteria</taxon>
        <taxon>Pseudomonadati</taxon>
        <taxon>Myxococcota</taxon>
        <taxon>Polyangia</taxon>
        <taxon>Polyangiales</taxon>
        <taxon>Polyangiaceae</taxon>
        <taxon>Chondromyces</taxon>
    </lineage>
</organism>
<name>A0A017T4P0_9BACT</name>
<dbReference type="STRING" id="1192034.CAP_5510"/>
<protein>
    <submittedName>
        <fullName evidence="1">Uncharacterized protein</fullName>
    </submittedName>
</protein>
<keyword evidence="2" id="KW-1185">Reference proteome</keyword>
<reference evidence="1 2" key="1">
    <citation type="submission" date="2013-05" db="EMBL/GenBank/DDBJ databases">
        <title>Genome assembly of Chondromyces apiculatus DSM 436.</title>
        <authorList>
            <person name="Sharma G."/>
            <person name="Khatri I."/>
            <person name="Kaur C."/>
            <person name="Mayilraj S."/>
            <person name="Subramanian S."/>
        </authorList>
    </citation>
    <scope>NUCLEOTIDE SEQUENCE [LARGE SCALE GENOMIC DNA]</scope>
    <source>
        <strain evidence="1 2">DSM 436</strain>
    </source>
</reference>
<evidence type="ECO:0000313" key="2">
    <source>
        <dbReference type="Proteomes" id="UP000019678"/>
    </source>
</evidence>
<accession>A0A017T4P0</accession>
<comment type="caution">
    <text evidence="1">The sequence shown here is derived from an EMBL/GenBank/DDBJ whole genome shotgun (WGS) entry which is preliminary data.</text>
</comment>
<sequence length="330" mass="35936">MLGPSLDAADPEGRVTPRSRLHGAALGQLAVLTYEALGGRKHAEQVGACAAALSLLAKIDDEIIDRRDFHGGMRERRRAVRARTEAFLAPSLASLGSGLAATAEPRCAYAASVGRRLAQIAESRVRLHHVLSVIAEGWRTQIDAVVTLSSHPGEVSLAEVAGVTRRISGAWFLMVALIGALPDDVSRPLTEDEEEAIQDWGFHIQRADALADLQKDVDDGLISTFAGRILWEREPSRYLPACRARDAAALYQMTAQHRVDEACLRGGEPIASLGARLRGLGQVHAMLTWVHGYHLGRYLDHPLCRRRGDDPAFRAVRNPEHDLTRSPATP</sequence>